<dbReference type="RefSeq" id="WP_107016938.1">
    <property type="nucleotide sequence ID" value="NZ_KZ679041.1"/>
</dbReference>
<dbReference type="Gene3D" id="3.10.450.50">
    <property type="match status" value="1"/>
</dbReference>
<dbReference type="SUPFAM" id="SSF54427">
    <property type="entry name" value="NTF2-like"/>
    <property type="match status" value="1"/>
</dbReference>
<evidence type="ECO:0000313" key="2">
    <source>
        <dbReference type="EMBL" id="PSM43257.1"/>
    </source>
</evidence>
<dbReference type="Proteomes" id="UP000240429">
    <property type="component" value="Unassembled WGS sequence"/>
</dbReference>
<accession>A0A2P8QAI2</accession>
<organism evidence="2 3">
    <name type="scientific">Streptomyces dioscori</name>
    <dbReference type="NCBI Taxonomy" id="2109333"/>
    <lineage>
        <taxon>Bacteria</taxon>
        <taxon>Bacillati</taxon>
        <taxon>Actinomycetota</taxon>
        <taxon>Actinomycetes</taxon>
        <taxon>Kitasatosporales</taxon>
        <taxon>Streptomycetaceae</taxon>
        <taxon>Streptomyces</taxon>
        <taxon>Streptomyces aurantiacus group</taxon>
    </lineage>
</organism>
<dbReference type="InterPro" id="IPR037401">
    <property type="entry name" value="SnoaL-like"/>
</dbReference>
<gene>
    <name evidence="2" type="ORF">C6Y14_12210</name>
</gene>
<name>A0A2P8QAI2_9ACTN</name>
<sequence length="153" mass="17236">MDDMEKLVVVEGLRRLMARYVYAADHQQWDELASLFTPDGTFTPHDTDGTVLIRMEGREEIARALPEGVGSGAVLVHHLFSDLIDVESATSARGIWAMEDLVRRPVPAGCAERGQGFTEMHGYGHYRPRFTRIDGEWRIAELVLTRVRVDVTP</sequence>
<dbReference type="Pfam" id="PF13577">
    <property type="entry name" value="SnoaL_4"/>
    <property type="match status" value="1"/>
</dbReference>
<dbReference type="OrthoDB" id="4941530at2"/>
<evidence type="ECO:0000313" key="3">
    <source>
        <dbReference type="Proteomes" id="UP000240429"/>
    </source>
</evidence>
<feature type="domain" description="SnoaL-like" evidence="1">
    <location>
        <begin position="12"/>
        <end position="142"/>
    </location>
</feature>
<dbReference type="EMBL" id="PYBJ01000007">
    <property type="protein sequence ID" value="PSM43257.1"/>
    <property type="molecule type" value="Genomic_DNA"/>
</dbReference>
<comment type="caution">
    <text evidence="2">The sequence shown here is derived from an EMBL/GenBank/DDBJ whole genome shotgun (WGS) entry which is preliminary data.</text>
</comment>
<proteinExistence type="predicted"/>
<dbReference type="AlphaFoldDB" id="A0A2P8QAI2"/>
<keyword evidence="3" id="KW-1185">Reference proteome</keyword>
<protein>
    <submittedName>
        <fullName evidence="2">Nuclear transport factor 2 family protein</fullName>
    </submittedName>
</protein>
<evidence type="ECO:0000259" key="1">
    <source>
        <dbReference type="Pfam" id="PF13577"/>
    </source>
</evidence>
<reference evidence="2 3" key="1">
    <citation type="submission" date="2018-03" db="EMBL/GenBank/DDBJ databases">
        <title>Streptomyces dioscori sp. nov., a novel endophytic actinobacterium isolated from bulbil of Dioscorea bulbifera L.</title>
        <authorList>
            <person name="Zhikuan W."/>
        </authorList>
    </citation>
    <scope>NUCLEOTIDE SEQUENCE [LARGE SCALE GENOMIC DNA]</scope>
    <source>
        <strain evidence="2 3">A217</strain>
    </source>
</reference>
<dbReference type="InterPro" id="IPR032710">
    <property type="entry name" value="NTF2-like_dom_sf"/>
</dbReference>